<feature type="non-terminal residue" evidence="2">
    <location>
        <position position="1"/>
    </location>
</feature>
<comment type="caution">
    <text evidence="2">The sequence shown here is derived from an EMBL/GenBank/DDBJ whole genome shotgun (WGS) entry which is preliminary data.</text>
</comment>
<evidence type="ECO:0000313" key="2">
    <source>
        <dbReference type="EMBL" id="MCI08013.1"/>
    </source>
</evidence>
<proteinExistence type="predicted"/>
<dbReference type="EMBL" id="LXQA010067472">
    <property type="protein sequence ID" value="MCI08013.1"/>
    <property type="molecule type" value="Genomic_DNA"/>
</dbReference>
<sequence length="279" mass="32148">SDYISNGEWKFPPQLLHKFNFLDYLAKKVTIPMEASPDKLIWKHSDTGDLILKDAYKFQFPQLQDVLWAKTIWSSDIPPAKSLLVWRLMHEKVPTDENLTRRGCYIPSMCSLCNRHQETSFHLFFECPFAIKLWCWLASCLNMTLHFSSMDDIWKLCDRGWSPQCKITVTAALINLLNTIWFARNQTRFNSKQLPWRSAIAMIIANTSLTGNNTGKVSNNSIRDFTFLKQFKVNIHHPKAPVIKEIIWNPPLINWIKCNIDGASKGNPGISSCAGVFRN</sequence>
<dbReference type="Pfam" id="PF13966">
    <property type="entry name" value="zf-RVT"/>
    <property type="match status" value="1"/>
</dbReference>
<evidence type="ECO:0000313" key="3">
    <source>
        <dbReference type="Proteomes" id="UP000265520"/>
    </source>
</evidence>
<protein>
    <submittedName>
        <fullName evidence="2">Glycerol-3-phosphate dehydrogenase</fullName>
    </submittedName>
</protein>
<feature type="domain" description="Reverse transcriptase zinc-binding" evidence="1">
    <location>
        <begin position="53"/>
        <end position="134"/>
    </location>
</feature>
<keyword evidence="3" id="KW-1185">Reference proteome</keyword>
<dbReference type="Proteomes" id="UP000265520">
    <property type="component" value="Unassembled WGS sequence"/>
</dbReference>
<accession>A0A392P7F7</accession>
<evidence type="ECO:0000259" key="1">
    <source>
        <dbReference type="Pfam" id="PF13966"/>
    </source>
</evidence>
<feature type="non-terminal residue" evidence="2">
    <location>
        <position position="279"/>
    </location>
</feature>
<dbReference type="InterPro" id="IPR026960">
    <property type="entry name" value="RVT-Znf"/>
</dbReference>
<name>A0A392P7F7_9FABA</name>
<reference evidence="2 3" key="1">
    <citation type="journal article" date="2018" name="Front. Plant Sci.">
        <title>Red Clover (Trifolium pratense) and Zigzag Clover (T. medium) - A Picture of Genomic Similarities and Differences.</title>
        <authorList>
            <person name="Dluhosova J."/>
            <person name="Istvanek J."/>
            <person name="Nedelnik J."/>
            <person name="Repkova J."/>
        </authorList>
    </citation>
    <scope>NUCLEOTIDE SEQUENCE [LARGE SCALE GENOMIC DNA]</scope>
    <source>
        <strain evidence="3">cv. 10/8</strain>
        <tissue evidence="2">Leaf</tissue>
    </source>
</reference>
<dbReference type="AlphaFoldDB" id="A0A392P7F7"/>
<organism evidence="2 3">
    <name type="scientific">Trifolium medium</name>
    <dbReference type="NCBI Taxonomy" id="97028"/>
    <lineage>
        <taxon>Eukaryota</taxon>
        <taxon>Viridiplantae</taxon>
        <taxon>Streptophyta</taxon>
        <taxon>Embryophyta</taxon>
        <taxon>Tracheophyta</taxon>
        <taxon>Spermatophyta</taxon>
        <taxon>Magnoliopsida</taxon>
        <taxon>eudicotyledons</taxon>
        <taxon>Gunneridae</taxon>
        <taxon>Pentapetalae</taxon>
        <taxon>rosids</taxon>
        <taxon>fabids</taxon>
        <taxon>Fabales</taxon>
        <taxon>Fabaceae</taxon>
        <taxon>Papilionoideae</taxon>
        <taxon>50 kb inversion clade</taxon>
        <taxon>NPAAA clade</taxon>
        <taxon>Hologalegina</taxon>
        <taxon>IRL clade</taxon>
        <taxon>Trifolieae</taxon>
        <taxon>Trifolium</taxon>
    </lineage>
</organism>